<dbReference type="InterPro" id="IPR003439">
    <property type="entry name" value="ABC_transporter-like_ATP-bd"/>
</dbReference>
<keyword evidence="1" id="KW-0677">Repeat</keyword>
<evidence type="ECO:0000256" key="2">
    <source>
        <dbReference type="ARBA" id="ARBA00022741"/>
    </source>
</evidence>
<comment type="caution">
    <text evidence="6">The sequence shown here is derived from an EMBL/GenBank/DDBJ whole genome shotgun (WGS) entry which is preliminary data.</text>
</comment>
<dbReference type="CDD" id="cd03221">
    <property type="entry name" value="ABCF_EF-3"/>
    <property type="match status" value="1"/>
</dbReference>
<evidence type="ECO:0000256" key="1">
    <source>
        <dbReference type="ARBA" id="ARBA00022737"/>
    </source>
</evidence>
<dbReference type="SUPFAM" id="SSF52540">
    <property type="entry name" value="P-loop containing nucleoside triphosphate hydrolases"/>
    <property type="match status" value="2"/>
</dbReference>
<dbReference type="RefSeq" id="WP_081190664.1">
    <property type="nucleotide sequence ID" value="NZ_MWIH01000003.1"/>
</dbReference>
<proteinExistence type="predicted"/>
<keyword evidence="2" id="KW-0547">Nucleotide-binding</keyword>
<dbReference type="Proteomes" id="UP000192591">
    <property type="component" value="Unassembled WGS sequence"/>
</dbReference>
<dbReference type="SMART" id="SM00382">
    <property type="entry name" value="AAA"/>
    <property type="match status" value="2"/>
</dbReference>
<feature type="coiled-coil region" evidence="4">
    <location>
        <begin position="263"/>
        <end position="317"/>
    </location>
</feature>
<dbReference type="PROSITE" id="PS00211">
    <property type="entry name" value="ABC_TRANSPORTER_1"/>
    <property type="match status" value="2"/>
</dbReference>
<accession>A0A1V9A9W3</accession>
<dbReference type="Gene3D" id="3.40.50.300">
    <property type="entry name" value="P-loop containing nucleotide triphosphate hydrolases"/>
    <property type="match status" value="2"/>
</dbReference>
<dbReference type="AlphaFoldDB" id="A0A1V9A9W3"/>
<evidence type="ECO:0000256" key="3">
    <source>
        <dbReference type="ARBA" id="ARBA00022840"/>
    </source>
</evidence>
<protein>
    <submittedName>
        <fullName evidence="6">ABC transporter</fullName>
    </submittedName>
</protein>
<dbReference type="PANTHER" id="PTHR19211:SF14">
    <property type="entry name" value="ATP-BINDING CASSETTE SUB-FAMILY F MEMBER 1"/>
    <property type="match status" value="1"/>
</dbReference>
<dbReference type="PROSITE" id="PS50893">
    <property type="entry name" value="ABC_TRANSPORTER_2"/>
    <property type="match status" value="2"/>
</dbReference>
<feature type="domain" description="ABC transporter" evidence="5">
    <location>
        <begin position="336"/>
        <end position="541"/>
    </location>
</feature>
<dbReference type="InterPro" id="IPR032781">
    <property type="entry name" value="ABC_tran_Xtn"/>
</dbReference>
<sequence length="542" mass="58618">MITATGLELRAGSRILLSGTTLRVQPGDRIGLVGRNGAGKTTTLRVLAGEGEPYAGEVHQTGEVGYLPQDPREGDLSITAKDRVLSARGLDVLLRDMEKAQNAMAELVDDTARDKAIQRYGRLEERFAALGGYAAESEAARICANLGLEDRILPQALRTLSGGQRRRVELARILFAASEAGAGGRSGTILLLDEPTNHLDADSINWLRGFLKAHSGGLVVISHDVDLLGDVVNKVWFLDATRSELDGYNMNWARYLDARATDEKRRRRERANAEKKASALQQQAAKLGAKATKAVAAKNMARRAEQMLADLDDERQADKVAHIRFPAPAPCGRTPLTAENLSKSYGSLEIFTGVDLAIDRGSKVVVLGLNGAGKTTLLRLLGGLEKADTGQVVPGHGMRLGYYAQEHETLDHQASVWQNIRHLSPDTGAQELRNLLGSFLFSGEQLDQPAESLSGGEKTRLALAALVSSAANVLLLDEPTNNLDPASREQVLDALRRYEGAVVLVTHDPGAVEALEPERVILLPDGTEDLWSDDYQELVELA</sequence>
<organism evidence="6 7">
    <name type="scientific">Saccharomonospora piscinae</name>
    <dbReference type="NCBI Taxonomy" id="687388"/>
    <lineage>
        <taxon>Bacteria</taxon>
        <taxon>Bacillati</taxon>
        <taxon>Actinomycetota</taxon>
        <taxon>Actinomycetes</taxon>
        <taxon>Pseudonocardiales</taxon>
        <taxon>Pseudonocardiaceae</taxon>
        <taxon>Saccharomonospora</taxon>
    </lineage>
</organism>
<dbReference type="GO" id="GO:0016887">
    <property type="term" value="F:ATP hydrolysis activity"/>
    <property type="evidence" value="ECO:0007669"/>
    <property type="project" value="InterPro"/>
</dbReference>
<dbReference type="InterPro" id="IPR017871">
    <property type="entry name" value="ABC_transporter-like_CS"/>
</dbReference>
<evidence type="ECO:0000313" key="7">
    <source>
        <dbReference type="Proteomes" id="UP000192591"/>
    </source>
</evidence>
<dbReference type="InterPro" id="IPR050611">
    <property type="entry name" value="ABCF"/>
</dbReference>
<feature type="domain" description="ABC transporter" evidence="5">
    <location>
        <begin position="2"/>
        <end position="265"/>
    </location>
</feature>
<evidence type="ECO:0000259" key="5">
    <source>
        <dbReference type="PROSITE" id="PS50893"/>
    </source>
</evidence>
<name>A0A1V9A9W3_SACPI</name>
<evidence type="ECO:0000313" key="6">
    <source>
        <dbReference type="EMBL" id="OQO93714.1"/>
    </source>
</evidence>
<dbReference type="EMBL" id="MWIH01000003">
    <property type="protein sequence ID" value="OQO93714.1"/>
    <property type="molecule type" value="Genomic_DNA"/>
</dbReference>
<dbReference type="PANTHER" id="PTHR19211">
    <property type="entry name" value="ATP-BINDING TRANSPORT PROTEIN-RELATED"/>
    <property type="match status" value="1"/>
</dbReference>
<keyword evidence="4" id="KW-0175">Coiled coil</keyword>
<dbReference type="GO" id="GO:0005524">
    <property type="term" value="F:ATP binding"/>
    <property type="evidence" value="ECO:0007669"/>
    <property type="project" value="UniProtKB-KW"/>
</dbReference>
<dbReference type="STRING" id="1962155.B1813_04035"/>
<gene>
    <name evidence="6" type="ORF">B1813_04035</name>
</gene>
<keyword evidence="3" id="KW-0067">ATP-binding</keyword>
<dbReference type="Pfam" id="PF12848">
    <property type="entry name" value="ABC_tran_Xtn"/>
    <property type="match status" value="1"/>
</dbReference>
<dbReference type="InterPro" id="IPR027417">
    <property type="entry name" value="P-loop_NTPase"/>
</dbReference>
<keyword evidence="7" id="KW-1185">Reference proteome</keyword>
<dbReference type="Pfam" id="PF00005">
    <property type="entry name" value="ABC_tran"/>
    <property type="match status" value="2"/>
</dbReference>
<dbReference type="InterPro" id="IPR003593">
    <property type="entry name" value="AAA+_ATPase"/>
</dbReference>
<dbReference type="FunFam" id="3.40.50.300:FF:000597">
    <property type="entry name" value="ABC transporter ATP-binding protein"/>
    <property type="match status" value="1"/>
</dbReference>
<evidence type="ECO:0000256" key="4">
    <source>
        <dbReference type="SAM" id="Coils"/>
    </source>
</evidence>
<dbReference type="FunFam" id="3.40.50.300:FF:000944">
    <property type="entry name" value="Macrolide ABC transporter ATP-binding protein"/>
    <property type="match status" value="1"/>
</dbReference>
<reference evidence="6 7" key="1">
    <citation type="submission" date="2017-02" db="EMBL/GenBank/DDBJ databases">
        <title>Draft genome of Saccharomonospora sp. 154.</title>
        <authorList>
            <person name="Alonso-Carmona G.S."/>
            <person name="De La Haba R."/>
            <person name="Vera-Gargallo B."/>
            <person name="Sandoval-Trujillo A.H."/>
            <person name="Ramirez-Duran N."/>
            <person name="Ventosa A."/>
        </authorList>
    </citation>
    <scope>NUCLEOTIDE SEQUENCE [LARGE SCALE GENOMIC DNA]</scope>
    <source>
        <strain evidence="6 7">LRS4.154</strain>
    </source>
</reference>